<organism evidence="1 2">
    <name type="scientific">Microvirga puerhi</name>
    <dbReference type="NCBI Taxonomy" id="2876078"/>
    <lineage>
        <taxon>Bacteria</taxon>
        <taxon>Pseudomonadati</taxon>
        <taxon>Pseudomonadota</taxon>
        <taxon>Alphaproteobacteria</taxon>
        <taxon>Hyphomicrobiales</taxon>
        <taxon>Methylobacteriaceae</taxon>
        <taxon>Microvirga</taxon>
    </lineage>
</organism>
<protein>
    <submittedName>
        <fullName evidence="1">Uncharacterized protein</fullName>
    </submittedName>
</protein>
<dbReference type="RefSeq" id="WP_224314791.1">
    <property type="nucleotide sequence ID" value="NZ_JAIRBM010000014.1"/>
</dbReference>
<accession>A0ABS7VS51</accession>
<dbReference type="Proteomes" id="UP000704176">
    <property type="component" value="Unassembled WGS sequence"/>
</dbReference>
<proteinExistence type="predicted"/>
<name>A0ABS7VS51_9HYPH</name>
<comment type="caution">
    <text evidence="1">The sequence shown here is derived from an EMBL/GenBank/DDBJ whole genome shotgun (WGS) entry which is preliminary data.</text>
</comment>
<keyword evidence="2" id="KW-1185">Reference proteome</keyword>
<gene>
    <name evidence="1" type="ORF">K9B37_17370</name>
</gene>
<reference evidence="1 2" key="1">
    <citation type="submission" date="2021-09" db="EMBL/GenBank/DDBJ databases">
        <title>The complete genome sequence of a new microorganism.</title>
        <authorList>
            <person name="Zi Z."/>
        </authorList>
    </citation>
    <scope>NUCLEOTIDE SEQUENCE [LARGE SCALE GENOMIC DNA]</scope>
    <source>
        <strain evidence="1 2">WGZ8</strain>
    </source>
</reference>
<dbReference type="EMBL" id="JAIRBM010000014">
    <property type="protein sequence ID" value="MBZ6078039.1"/>
    <property type="molecule type" value="Genomic_DNA"/>
</dbReference>
<evidence type="ECO:0000313" key="2">
    <source>
        <dbReference type="Proteomes" id="UP000704176"/>
    </source>
</evidence>
<evidence type="ECO:0000313" key="1">
    <source>
        <dbReference type="EMBL" id="MBZ6078039.1"/>
    </source>
</evidence>
<sequence>MPAQAFPFVEEAALGVSINGEDGEFSLRMDFAQIESIKMAYGADVFVALAIRYIEDACRHYDLADDEELWIATVMNHLVPAPSA</sequence>